<keyword evidence="1" id="KW-0812">Transmembrane</keyword>
<dbReference type="OrthoDB" id="7851333at2"/>
<evidence type="ECO:0000313" key="3">
    <source>
        <dbReference type="Proteomes" id="UP000022447"/>
    </source>
</evidence>
<sequence length="172" mass="18252">MAMIRPGARAALSRWAEALIGGGVIVLGILWAQGWGGILGWTVAIAGAALAGAGIQRARFRSGGGGPGVVQVTEGRIAYFGPLDGGIADIDALRKLTLDPTGKPAHWILARPGEPPLAIPLTATGADDLFDAFAALPGLDTEAMLRRMRHRPDHPVVIWRRPDLRERRLPLH</sequence>
<keyword evidence="1" id="KW-0472">Membrane</keyword>
<name>X7EIZ0_9RHOB</name>
<comment type="caution">
    <text evidence="2">The sequence shown here is derived from an EMBL/GenBank/DDBJ whole genome shotgun (WGS) entry which is preliminary data.</text>
</comment>
<gene>
    <name evidence="2" type="ORF">OCH239_17775</name>
</gene>
<organism evidence="2 3">
    <name type="scientific">Roseivivax halodurans JCM 10272</name>
    <dbReference type="NCBI Taxonomy" id="1449350"/>
    <lineage>
        <taxon>Bacteria</taxon>
        <taxon>Pseudomonadati</taxon>
        <taxon>Pseudomonadota</taxon>
        <taxon>Alphaproteobacteria</taxon>
        <taxon>Rhodobacterales</taxon>
        <taxon>Roseobacteraceae</taxon>
        <taxon>Roseivivax</taxon>
    </lineage>
</organism>
<dbReference type="eggNOG" id="ENOG5032SC7">
    <property type="taxonomic scope" value="Bacteria"/>
</dbReference>
<feature type="transmembrane region" description="Helical" evidence="1">
    <location>
        <begin position="38"/>
        <end position="55"/>
    </location>
</feature>
<accession>X7EIZ0</accession>
<keyword evidence="3" id="KW-1185">Reference proteome</keyword>
<keyword evidence="1" id="KW-1133">Transmembrane helix</keyword>
<evidence type="ECO:0000313" key="2">
    <source>
        <dbReference type="EMBL" id="ETX15136.1"/>
    </source>
</evidence>
<evidence type="ECO:0000256" key="1">
    <source>
        <dbReference type="SAM" id="Phobius"/>
    </source>
</evidence>
<reference evidence="2 3" key="1">
    <citation type="submission" date="2014-01" db="EMBL/GenBank/DDBJ databases">
        <title>Roseivivax halodurans JCM 10272 Genome Sequencing.</title>
        <authorList>
            <person name="Lai Q."/>
            <person name="Li G."/>
            <person name="Shao Z."/>
        </authorList>
    </citation>
    <scope>NUCLEOTIDE SEQUENCE [LARGE SCALE GENOMIC DNA]</scope>
    <source>
        <strain evidence="2 3">JCM 10272</strain>
    </source>
</reference>
<dbReference type="PATRIC" id="fig|1449350.3.peg.1557"/>
<dbReference type="EMBL" id="JALZ01000006">
    <property type="protein sequence ID" value="ETX15136.1"/>
    <property type="molecule type" value="Genomic_DNA"/>
</dbReference>
<proteinExistence type="predicted"/>
<protein>
    <submittedName>
        <fullName evidence="2">Uncharacterized protein</fullName>
    </submittedName>
</protein>
<dbReference type="Proteomes" id="UP000022447">
    <property type="component" value="Unassembled WGS sequence"/>
</dbReference>
<dbReference type="AlphaFoldDB" id="X7EIZ0"/>
<feature type="transmembrane region" description="Helical" evidence="1">
    <location>
        <begin position="12"/>
        <end position="32"/>
    </location>
</feature>
<dbReference type="STRING" id="1449350.OCH239_17775"/>